<evidence type="ECO:0000259" key="8">
    <source>
        <dbReference type="Pfam" id="PF05737"/>
    </source>
</evidence>
<feature type="domain" description="SpaA-like prealbumin fold" evidence="9">
    <location>
        <begin position="1193"/>
        <end position="1271"/>
    </location>
</feature>
<dbReference type="InterPro" id="IPR041033">
    <property type="entry name" value="SpaA_PFL_dom_1"/>
</dbReference>
<evidence type="ECO:0000313" key="10">
    <source>
        <dbReference type="EMBL" id="PWI24609.1"/>
    </source>
</evidence>
<feature type="compositionally biased region" description="Low complexity" evidence="6">
    <location>
        <begin position="57"/>
        <end position="72"/>
    </location>
</feature>
<dbReference type="GO" id="GO:0005518">
    <property type="term" value="F:collagen binding"/>
    <property type="evidence" value="ECO:0007669"/>
    <property type="project" value="InterPro"/>
</dbReference>
<keyword evidence="3" id="KW-0964">Secreted</keyword>
<name>A0A2U3AJ81_9BACL</name>
<dbReference type="Gene3D" id="2.60.40.1280">
    <property type="match status" value="1"/>
</dbReference>
<dbReference type="Gene3D" id="2.60.40.740">
    <property type="match status" value="5"/>
</dbReference>
<reference evidence="10 11" key="1">
    <citation type="submission" date="2018-05" db="EMBL/GenBank/DDBJ databases">
        <title>Kurthia sibirica genome sequence.</title>
        <authorList>
            <person name="Maclea K.S."/>
            <person name="Goen A.E."/>
        </authorList>
    </citation>
    <scope>NUCLEOTIDE SEQUENCE [LARGE SCALE GENOMIC DNA]</scope>
    <source>
        <strain evidence="10 11">ATCC 49154</strain>
    </source>
</reference>
<dbReference type="OrthoDB" id="2056845at2"/>
<evidence type="ECO:0000256" key="4">
    <source>
        <dbReference type="ARBA" id="ARBA00022729"/>
    </source>
</evidence>
<organism evidence="10 11">
    <name type="scientific">Kurthia sibirica</name>
    <dbReference type="NCBI Taxonomy" id="202750"/>
    <lineage>
        <taxon>Bacteria</taxon>
        <taxon>Bacillati</taxon>
        <taxon>Bacillota</taxon>
        <taxon>Bacilli</taxon>
        <taxon>Bacillales</taxon>
        <taxon>Caryophanaceae</taxon>
        <taxon>Kurthia</taxon>
    </lineage>
</organism>
<accession>A0A2U3AJ81</accession>
<feature type="compositionally biased region" description="Basic and acidic residues" evidence="6">
    <location>
        <begin position="76"/>
        <end position="96"/>
    </location>
</feature>
<dbReference type="Pfam" id="PF05737">
    <property type="entry name" value="Collagen_bind"/>
    <property type="match status" value="3"/>
</dbReference>
<evidence type="ECO:0000313" key="11">
    <source>
        <dbReference type="Proteomes" id="UP000245938"/>
    </source>
</evidence>
<feature type="compositionally biased region" description="Polar residues" evidence="6">
    <location>
        <begin position="37"/>
        <end position="46"/>
    </location>
</feature>
<keyword evidence="5" id="KW-0572">Peptidoglycan-anchor</keyword>
<evidence type="ECO:0000256" key="2">
    <source>
        <dbReference type="ARBA" id="ARBA00022512"/>
    </source>
</evidence>
<feature type="domain" description="Collagen binding" evidence="8">
    <location>
        <begin position="426"/>
        <end position="554"/>
    </location>
</feature>
<dbReference type="InterPro" id="IPR013783">
    <property type="entry name" value="Ig-like_fold"/>
</dbReference>
<keyword evidence="11" id="KW-1185">Reference proteome</keyword>
<feature type="domain" description="Collagen binding" evidence="8">
    <location>
        <begin position="684"/>
        <end position="808"/>
    </location>
</feature>
<evidence type="ECO:0000256" key="1">
    <source>
        <dbReference type="ARBA" id="ARBA00004191"/>
    </source>
</evidence>
<protein>
    <recommendedName>
        <fullName evidence="12">Prealbumin-like fold domain-containing protein</fullName>
    </recommendedName>
</protein>
<feature type="region of interest" description="Disordered" evidence="6">
    <location>
        <begin position="36"/>
        <end position="120"/>
    </location>
</feature>
<evidence type="ECO:0000256" key="5">
    <source>
        <dbReference type="ARBA" id="ARBA00023088"/>
    </source>
</evidence>
<dbReference type="InterPro" id="IPR008456">
    <property type="entry name" value="Collagen-bd_dom"/>
</dbReference>
<evidence type="ECO:0000259" key="9">
    <source>
        <dbReference type="Pfam" id="PF17802"/>
    </source>
</evidence>
<comment type="subcellular location">
    <subcellularLocation>
        <location evidence="1">Secreted</location>
        <location evidence="1">Cell wall</location>
    </subcellularLocation>
</comment>
<feature type="domain" description="Collagen binding" evidence="8">
    <location>
        <begin position="303"/>
        <end position="413"/>
    </location>
</feature>
<dbReference type="SUPFAM" id="SSF49401">
    <property type="entry name" value="Bacterial adhesins"/>
    <property type="match status" value="6"/>
</dbReference>
<sequence>MKKQLSAALMAFMLIVQIVVSGVIMPANVQAAEAPITNDSSVPSEQQATADDDAPAEEAAAADSSATQDDAPMTTEDPKQEESNKESSINKEEKVEPTPTSIDAKSTTEEEAPKKAPAKKATMKAVSEEKAAAVPASIINTVTVKVGDKVLVKDKPNNVKIEDAMSIDYGLAIPLNTFKEGDTYTITLPVNFNTDGLEGGTINELGTYKIVGDKIVITFSKQVENENGTTTINNKDYLVAGITIANVLMSNSSNQLDQAVVIDTIEGQETYPLQFKPANVNNNMTKNGVAGKMKSDHTLNTASKAPDTILWTVTLNQTKDVLNDVVFKDAFDLSKLSLVEGSFKVIEQKIDINGKITDGDDVTADFTKQADYSWKIKNGSTKAYKITYMTTMLDLKATSYSNAATIKGDNVNQSISKTISVNRQPFMVKSGTATKTGATWKINYNYSAEELKQAVLTDEMSNLHDFDKNSVKIYPVTFDDNGNAVVGKTAIDATKFSVTLSESTNNKNKMSIIFKDTIDSAYQIQYASTLADATVDQNRVVTNTALSNGQTTTSTITNTPNSINKSVGTVDFQKQEITWKIVVNSDQYTMNNAIVNDEFTNSNLSYIDKSATVNGASFEPTKTATGLSFNLGNITNVKTIVYKTKLNPVTTQHFVNKATVVWGAKYTSSSQATVNLPGEVKNNGYKSGKGEFNSTGKYVMNWEIGFNNKLTGVKAGMVINDSFTQSNMRLVAGSLKIFEADLTSNGRGKITTKELPADYYSVTERQGNTGMDITFLKDVPANQAYIVVYQTEDLDDLYEIEYGNVVTSEGIFGKNPGDKFTWTLKPTNGGQGLSKTGDQVGKTRTFNYTLAINNSNSTLPNAVVSDQLSSTNANANDMKYLLNTFDLKVAGQKVPLMLTTNPNQLSDTNYYLYVSEDYKQFKIIFPSSINKSYTLNYSVYFEGDKGQTLDNNAQLNFVGKVASLTNSSTLTKTYVNNASTSGWGTVVYKELFVKKIDSKTGKALAGAEFNLYKEDDLGTVYKTGRTDKDGIVKFTNVRLKETGNTPYVLKEIQAPNGYMIDAAYKTGKKVEFSTSNQTITTPFQVANDHEACTISVSFKNANDKKEIAANGSFNVYEKNADGNYTPYKEMKIDFKNGKASVDLPPGDYFLKQDGKITNFTSATEYTAITVEQDEDGTCVTTPAIVELVPVCDVVILNTNKDTQAPIQGKSTFELIQNGKVIKTVTSINGNITFGQLESGDYQLKQTSTPSGYDANTAVIDFTVDADHCTTKLPNFENEANKCIITVINKDETGQVIKEGSEYKVLTKEGKVLEEKVVAKEGKIVL</sequence>
<gene>
    <name evidence="10" type="ORF">DEX24_12325</name>
</gene>
<feature type="chain" id="PRO_5015731283" description="Prealbumin-like fold domain-containing protein" evidence="7">
    <location>
        <begin position="32"/>
        <end position="1325"/>
    </location>
</feature>
<feature type="non-terminal residue" evidence="10">
    <location>
        <position position="1325"/>
    </location>
</feature>
<dbReference type="Proteomes" id="UP000245938">
    <property type="component" value="Unassembled WGS sequence"/>
</dbReference>
<dbReference type="Gene3D" id="2.60.40.10">
    <property type="entry name" value="Immunoglobulins"/>
    <property type="match status" value="2"/>
</dbReference>
<evidence type="ECO:0008006" key="12">
    <source>
        <dbReference type="Google" id="ProtNLM"/>
    </source>
</evidence>
<dbReference type="RefSeq" id="WP_146192995.1">
    <property type="nucleotide sequence ID" value="NZ_QFVR01000018.1"/>
</dbReference>
<dbReference type="EMBL" id="QFVR01000018">
    <property type="protein sequence ID" value="PWI24609.1"/>
    <property type="molecule type" value="Genomic_DNA"/>
</dbReference>
<feature type="domain" description="SpaA-like prealbumin fold" evidence="9">
    <location>
        <begin position="991"/>
        <end position="1078"/>
    </location>
</feature>
<dbReference type="InterPro" id="IPR011252">
    <property type="entry name" value="Fibrogen-bd_dom1"/>
</dbReference>
<evidence type="ECO:0000256" key="3">
    <source>
        <dbReference type="ARBA" id="ARBA00022525"/>
    </source>
</evidence>
<comment type="caution">
    <text evidence="10">The sequence shown here is derived from an EMBL/GenBank/DDBJ whole genome shotgun (WGS) entry which is preliminary data.</text>
</comment>
<evidence type="ECO:0000256" key="7">
    <source>
        <dbReference type="SAM" id="SignalP"/>
    </source>
</evidence>
<feature type="signal peptide" evidence="7">
    <location>
        <begin position="1"/>
        <end position="31"/>
    </location>
</feature>
<keyword evidence="2" id="KW-0134">Cell wall</keyword>
<proteinExistence type="predicted"/>
<evidence type="ECO:0000256" key="6">
    <source>
        <dbReference type="SAM" id="MobiDB-lite"/>
    </source>
</evidence>
<dbReference type="GO" id="GO:0007155">
    <property type="term" value="P:cell adhesion"/>
    <property type="evidence" value="ECO:0007669"/>
    <property type="project" value="InterPro"/>
</dbReference>
<dbReference type="Pfam" id="PF17802">
    <property type="entry name" value="SpaA"/>
    <property type="match status" value="2"/>
</dbReference>
<keyword evidence="4 7" id="KW-0732">Signal</keyword>
<dbReference type="InterPro" id="IPR008966">
    <property type="entry name" value="Adhesion_dom_sf"/>
</dbReference>